<evidence type="ECO:0000256" key="3">
    <source>
        <dbReference type="ARBA" id="ARBA00022475"/>
    </source>
</evidence>
<proteinExistence type="inferred from homology"/>
<feature type="transmembrane region" description="Helical" evidence="7">
    <location>
        <begin position="52"/>
        <end position="71"/>
    </location>
</feature>
<feature type="transmembrane region" description="Helical" evidence="7">
    <location>
        <begin position="12"/>
        <end position="32"/>
    </location>
</feature>
<dbReference type="PANTHER" id="PTHR40043">
    <property type="entry name" value="UPF0719 INNER MEMBRANE PROTEIN YJFL"/>
    <property type="match status" value="1"/>
</dbReference>
<feature type="transmembrane region" description="Helical" evidence="7">
    <location>
        <begin position="124"/>
        <end position="145"/>
    </location>
</feature>
<dbReference type="InterPro" id="IPR007140">
    <property type="entry name" value="DUF350"/>
</dbReference>
<dbReference type="Pfam" id="PF03994">
    <property type="entry name" value="DUF350"/>
    <property type="match status" value="2"/>
</dbReference>
<evidence type="ECO:0000256" key="1">
    <source>
        <dbReference type="ARBA" id="ARBA00004651"/>
    </source>
</evidence>
<sequence>MKELLLDILTEWGMSSIYILIFAVILLISKFFKRIIYKDNVDVQLTEKDNVAYGISIGGYFIGVFAIYVGALIGPSVDLLQDIINVVAYALGGIAIMFLSSWVNDHGIFRRVAIRKEIKEKHNIAAAIVQLASLLASGLMIAGAIKGEGGGPLQALVFYCIGQVFLVLFTKGYIKFRSYDIQHQIHEGNIAVAFSVAGKMISIGLIVMIAIGHDFQGWGKTFIMICMDGTIMIFLLLVVSYFFDKLIIPKSDLDYELVEDKNIGVGVLDFCVNLMVSLLVLFLF</sequence>
<keyword evidence="6 7" id="KW-0472">Membrane</keyword>
<dbReference type="GO" id="GO:0005886">
    <property type="term" value="C:plasma membrane"/>
    <property type="evidence" value="ECO:0007669"/>
    <property type="project" value="UniProtKB-SubCell"/>
</dbReference>
<evidence type="ECO:0000256" key="5">
    <source>
        <dbReference type="ARBA" id="ARBA00022989"/>
    </source>
</evidence>
<comment type="similarity">
    <text evidence="2">Belongs to the UPF0719 family.</text>
</comment>
<keyword evidence="9" id="KW-1185">Reference proteome</keyword>
<dbReference type="Proteomes" id="UP000576082">
    <property type="component" value="Unassembled WGS sequence"/>
</dbReference>
<feature type="transmembrane region" description="Helical" evidence="7">
    <location>
        <begin position="222"/>
        <end position="243"/>
    </location>
</feature>
<organism evidence="8 9">
    <name type="scientific">Flammeovirga aprica JL-4</name>
    <dbReference type="NCBI Taxonomy" id="694437"/>
    <lineage>
        <taxon>Bacteria</taxon>
        <taxon>Pseudomonadati</taxon>
        <taxon>Bacteroidota</taxon>
        <taxon>Cytophagia</taxon>
        <taxon>Cytophagales</taxon>
        <taxon>Flammeovirgaceae</taxon>
        <taxon>Flammeovirga</taxon>
    </lineage>
</organism>
<name>A0A7X9P0U0_9BACT</name>
<gene>
    <name evidence="8" type="ORF">HHU12_05815</name>
</gene>
<feature type="transmembrane region" description="Helical" evidence="7">
    <location>
        <begin position="190"/>
        <end position="210"/>
    </location>
</feature>
<evidence type="ECO:0000256" key="6">
    <source>
        <dbReference type="ARBA" id="ARBA00023136"/>
    </source>
</evidence>
<dbReference type="EMBL" id="JABANE010000011">
    <property type="protein sequence ID" value="NME67476.1"/>
    <property type="molecule type" value="Genomic_DNA"/>
</dbReference>
<evidence type="ECO:0000256" key="2">
    <source>
        <dbReference type="ARBA" id="ARBA00005779"/>
    </source>
</evidence>
<dbReference type="RefSeq" id="WP_169655813.1">
    <property type="nucleotide sequence ID" value="NZ_JABANE010000011.1"/>
</dbReference>
<dbReference type="AlphaFoldDB" id="A0A7X9P0U0"/>
<evidence type="ECO:0000313" key="9">
    <source>
        <dbReference type="Proteomes" id="UP000576082"/>
    </source>
</evidence>
<keyword evidence="5 7" id="KW-1133">Transmembrane helix</keyword>
<feature type="transmembrane region" description="Helical" evidence="7">
    <location>
        <begin position="83"/>
        <end position="103"/>
    </location>
</feature>
<reference evidence="8 9" key="1">
    <citation type="submission" date="2020-04" db="EMBL/GenBank/DDBJ databases">
        <title>Flammeovirga sp. SR4, a novel species isolated from seawater.</title>
        <authorList>
            <person name="Wang X."/>
        </authorList>
    </citation>
    <scope>NUCLEOTIDE SEQUENCE [LARGE SCALE GENOMIC DNA]</scope>
    <source>
        <strain evidence="8 9">ATCC 23126</strain>
    </source>
</reference>
<feature type="transmembrane region" description="Helical" evidence="7">
    <location>
        <begin position="263"/>
        <end position="283"/>
    </location>
</feature>
<comment type="subcellular location">
    <subcellularLocation>
        <location evidence="1">Cell membrane</location>
        <topology evidence="1">Multi-pass membrane protein</topology>
    </subcellularLocation>
</comment>
<keyword evidence="3" id="KW-1003">Cell membrane</keyword>
<evidence type="ECO:0000256" key="7">
    <source>
        <dbReference type="SAM" id="Phobius"/>
    </source>
</evidence>
<accession>A0A7X9P0U0</accession>
<evidence type="ECO:0000313" key="8">
    <source>
        <dbReference type="EMBL" id="NME67476.1"/>
    </source>
</evidence>
<feature type="transmembrane region" description="Helical" evidence="7">
    <location>
        <begin position="151"/>
        <end position="169"/>
    </location>
</feature>
<evidence type="ECO:0000256" key="4">
    <source>
        <dbReference type="ARBA" id="ARBA00022692"/>
    </source>
</evidence>
<protein>
    <submittedName>
        <fullName evidence="8">DUF350 domain-containing protein</fullName>
    </submittedName>
</protein>
<keyword evidence="4 7" id="KW-0812">Transmembrane</keyword>
<dbReference type="PANTHER" id="PTHR40043:SF1">
    <property type="entry name" value="UPF0719 INNER MEMBRANE PROTEIN YJFL"/>
    <property type="match status" value="1"/>
</dbReference>
<comment type="caution">
    <text evidence="8">The sequence shown here is derived from an EMBL/GenBank/DDBJ whole genome shotgun (WGS) entry which is preliminary data.</text>
</comment>